<accession>A0A392ULD4</accession>
<evidence type="ECO:0000313" key="1">
    <source>
        <dbReference type="EMBL" id="MCI73444.1"/>
    </source>
</evidence>
<comment type="caution">
    <text evidence="1">The sequence shown here is derived from an EMBL/GenBank/DDBJ whole genome shotgun (WGS) entry which is preliminary data.</text>
</comment>
<sequence>MVQPSLTREGFSPVPDVKWEDVGALDLVREEFD</sequence>
<keyword evidence="1" id="KW-0132">Cell division</keyword>
<dbReference type="Proteomes" id="UP000265520">
    <property type="component" value="Unassembled WGS sequence"/>
</dbReference>
<reference evidence="1 2" key="1">
    <citation type="journal article" date="2018" name="Front. Plant Sci.">
        <title>Red Clover (Trifolium pratense) and Zigzag Clover (T. medium) - A Picture of Genomic Similarities and Differences.</title>
        <authorList>
            <person name="Dluhosova J."/>
            <person name="Istvanek J."/>
            <person name="Nedelnik J."/>
            <person name="Repkova J."/>
        </authorList>
    </citation>
    <scope>NUCLEOTIDE SEQUENCE [LARGE SCALE GENOMIC DNA]</scope>
    <source>
        <strain evidence="2">cv. 10/8</strain>
        <tissue evidence="1">Leaf</tissue>
    </source>
</reference>
<keyword evidence="2" id="KW-1185">Reference proteome</keyword>
<name>A0A392ULD4_9FABA</name>
<evidence type="ECO:0000313" key="2">
    <source>
        <dbReference type="Proteomes" id="UP000265520"/>
    </source>
</evidence>
<organism evidence="1 2">
    <name type="scientific">Trifolium medium</name>
    <dbReference type="NCBI Taxonomy" id="97028"/>
    <lineage>
        <taxon>Eukaryota</taxon>
        <taxon>Viridiplantae</taxon>
        <taxon>Streptophyta</taxon>
        <taxon>Embryophyta</taxon>
        <taxon>Tracheophyta</taxon>
        <taxon>Spermatophyta</taxon>
        <taxon>Magnoliopsida</taxon>
        <taxon>eudicotyledons</taxon>
        <taxon>Gunneridae</taxon>
        <taxon>Pentapetalae</taxon>
        <taxon>rosids</taxon>
        <taxon>fabids</taxon>
        <taxon>Fabales</taxon>
        <taxon>Fabaceae</taxon>
        <taxon>Papilionoideae</taxon>
        <taxon>50 kb inversion clade</taxon>
        <taxon>NPAAA clade</taxon>
        <taxon>Hologalegina</taxon>
        <taxon>IRL clade</taxon>
        <taxon>Trifolieae</taxon>
        <taxon>Trifolium</taxon>
    </lineage>
</organism>
<dbReference type="GO" id="GO:0051301">
    <property type="term" value="P:cell division"/>
    <property type="evidence" value="ECO:0007669"/>
    <property type="project" value="UniProtKB-KW"/>
</dbReference>
<dbReference type="AlphaFoldDB" id="A0A392ULD4"/>
<dbReference type="EMBL" id="LXQA010838522">
    <property type="protein sequence ID" value="MCI73444.1"/>
    <property type="molecule type" value="Genomic_DNA"/>
</dbReference>
<feature type="non-terminal residue" evidence="1">
    <location>
        <position position="33"/>
    </location>
</feature>
<keyword evidence="1" id="KW-0131">Cell cycle</keyword>
<protein>
    <submittedName>
        <fullName evidence="1">Cell division control-like protein</fullName>
    </submittedName>
</protein>
<proteinExistence type="predicted"/>